<dbReference type="AlphaFoldDB" id="A0A4U0V1X7"/>
<dbReference type="OrthoDB" id="4133832at2759"/>
<proteinExistence type="predicted"/>
<evidence type="ECO:0000313" key="1">
    <source>
        <dbReference type="EMBL" id="TKA41615.1"/>
    </source>
</evidence>
<reference evidence="1 2" key="1">
    <citation type="submission" date="2017-03" db="EMBL/GenBank/DDBJ databases">
        <title>Genomes of endolithic fungi from Antarctica.</title>
        <authorList>
            <person name="Coleine C."/>
            <person name="Masonjones S."/>
            <person name="Stajich J.E."/>
        </authorList>
    </citation>
    <scope>NUCLEOTIDE SEQUENCE [LARGE SCALE GENOMIC DNA]</scope>
    <source>
        <strain evidence="1 2">CCFEE 5311</strain>
    </source>
</reference>
<sequence>MAERREPGAVSTNSNIYRAQPQSGCRLLSLAPELRNSIYELVFDESSDSPVDLRHTNPPSKALLSTCRAIHAEACLTYKHAYRQYWSTNHFELNFPGLGSDSAARESIKKLTERDCDRMTYVKIVETSKVGSTEEHTYLRNGMWKAVGMEHGSIACGPSYEYLQDCRERVEGVQLPEISIRYLGEKSWALRGYREDDLDVLISRVSTMNSASIKAMLLLLV</sequence>
<accession>A0A4U0V1X7</accession>
<dbReference type="EMBL" id="NAJP01000027">
    <property type="protein sequence ID" value="TKA41615.1"/>
    <property type="molecule type" value="Genomic_DNA"/>
</dbReference>
<dbReference type="Proteomes" id="UP000310066">
    <property type="component" value="Unassembled WGS sequence"/>
</dbReference>
<evidence type="ECO:0000313" key="2">
    <source>
        <dbReference type="Proteomes" id="UP000310066"/>
    </source>
</evidence>
<gene>
    <name evidence="1" type="ORF">B0A54_06503</name>
</gene>
<protein>
    <submittedName>
        <fullName evidence="1">Uncharacterized protein</fullName>
    </submittedName>
</protein>
<organism evidence="1 2">
    <name type="scientific">Friedmanniomyces endolithicus</name>
    <dbReference type="NCBI Taxonomy" id="329885"/>
    <lineage>
        <taxon>Eukaryota</taxon>
        <taxon>Fungi</taxon>
        <taxon>Dikarya</taxon>
        <taxon>Ascomycota</taxon>
        <taxon>Pezizomycotina</taxon>
        <taxon>Dothideomycetes</taxon>
        <taxon>Dothideomycetidae</taxon>
        <taxon>Mycosphaerellales</taxon>
        <taxon>Teratosphaeriaceae</taxon>
        <taxon>Friedmanniomyces</taxon>
    </lineage>
</organism>
<comment type="caution">
    <text evidence="1">The sequence shown here is derived from an EMBL/GenBank/DDBJ whole genome shotgun (WGS) entry which is preliminary data.</text>
</comment>
<name>A0A4U0V1X7_9PEZI</name>